<protein>
    <recommendedName>
        <fullName evidence="2">BESS domain-containing protein</fullName>
    </recommendedName>
</protein>
<gene>
    <name evidence="3" type="ORF">g.5062</name>
</gene>
<dbReference type="InterPro" id="IPR004210">
    <property type="entry name" value="BESS_motif"/>
</dbReference>
<dbReference type="PROSITE" id="PS51031">
    <property type="entry name" value="BESS"/>
    <property type="match status" value="1"/>
</dbReference>
<reference evidence="3" key="1">
    <citation type="submission" date="2015-12" db="EMBL/GenBank/DDBJ databases">
        <title>De novo transcriptome assembly of four potential Pierce s Disease insect vectors from Arizona vineyards.</title>
        <authorList>
            <person name="Tassone E.E."/>
        </authorList>
    </citation>
    <scope>NUCLEOTIDE SEQUENCE</scope>
</reference>
<evidence type="ECO:0000259" key="2">
    <source>
        <dbReference type="PROSITE" id="PS51031"/>
    </source>
</evidence>
<dbReference type="EMBL" id="GEDC01008094">
    <property type="protein sequence ID" value="JAS29204.1"/>
    <property type="molecule type" value="Transcribed_RNA"/>
</dbReference>
<feature type="domain" description="BESS" evidence="2">
    <location>
        <begin position="57"/>
        <end position="96"/>
    </location>
</feature>
<proteinExistence type="predicted"/>
<dbReference type="GO" id="GO:0005634">
    <property type="term" value="C:nucleus"/>
    <property type="evidence" value="ECO:0007669"/>
    <property type="project" value="UniProtKB-SubCell"/>
</dbReference>
<evidence type="ECO:0000256" key="1">
    <source>
        <dbReference type="PROSITE-ProRule" id="PRU00371"/>
    </source>
</evidence>
<evidence type="ECO:0000313" key="3">
    <source>
        <dbReference type="EMBL" id="JAS29204.1"/>
    </source>
</evidence>
<accession>A0A1B6DU49</accession>
<sequence>STLTSPTSMSPPTSTAVYDFLSLAQSSNNGQTVAENLEKRLTERDAMMKVLLRQQAEDEVDLFFKSIAMSVKKLNPSRQQTAKLETLSLVSRLESEMWDNNSALPKTTDSE</sequence>
<dbReference type="GO" id="GO:0003677">
    <property type="term" value="F:DNA binding"/>
    <property type="evidence" value="ECO:0007669"/>
    <property type="project" value="InterPro"/>
</dbReference>
<dbReference type="AlphaFoldDB" id="A0A1B6DU49"/>
<comment type="subcellular location">
    <subcellularLocation>
        <location evidence="1">Nucleus</location>
    </subcellularLocation>
</comment>
<name>A0A1B6DU49_9HEMI</name>
<dbReference type="Pfam" id="PF02944">
    <property type="entry name" value="BESS"/>
    <property type="match status" value="1"/>
</dbReference>
<organism evidence="3">
    <name type="scientific">Clastoptera arizonana</name>
    <name type="common">Arizona spittle bug</name>
    <dbReference type="NCBI Taxonomy" id="38151"/>
    <lineage>
        <taxon>Eukaryota</taxon>
        <taxon>Metazoa</taxon>
        <taxon>Ecdysozoa</taxon>
        <taxon>Arthropoda</taxon>
        <taxon>Hexapoda</taxon>
        <taxon>Insecta</taxon>
        <taxon>Pterygota</taxon>
        <taxon>Neoptera</taxon>
        <taxon>Paraneoptera</taxon>
        <taxon>Hemiptera</taxon>
        <taxon>Auchenorrhyncha</taxon>
        <taxon>Cercopoidea</taxon>
        <taxon>Clastopteridae</taxon>
        <taxon>Clastoptera</taxon>
    </lineage>
</organism>
<keyword evidence="1" id="KW-0539">Nucleus</keyword>
<feature type="non-terminal residue" evidence="3">
    <location>
        <position position="1"/>
    </location>
</feature>